<dbReference type="InterPro" id="IPR056778">
    <property type="entry name" value="UPF0261_C"/>
</dbReference>
<dbReference type="RefSeq" id="WP_138015907.1">
    <property type="nucleotide sequence ID" value="NZ_SULI01000007.1"/>
</dbReference>
<dbReference type="CDD" id="cd15488">
    <property type="entry name" value="Tm-1-like"/>
    <property type="match status" value="1"/>
</dbReference>
<keyword evidence="4" id="KW-1185">Reference proteome</keyword>
<proteinExistence type="predicted"/>
<gene>
    <name evidence="3" type="ORF">FAP39_08155</name>
</gene>
<dbReference type="Gene3D" id="3.40.50.12020">
    <property type="entry name" value="Uncharacterised protein family UPF0261, NN domain"/>
    <property type="match status" value="1"/>
</dbReference>
<reference evidence="3 4" key="1">
    <citation type="submission" date="2019-04" db="EMBL/GenBank/DDBJ databases">
        <title>Genome sequence of Pelagicola litoralis CL-ES2.</title>
        <authorList>
            <person name="Cao J."/>
        </authorList>
    </citation>
    <scope>NUCLEOTIDE SEQUENCE [LARGE SCALE GENOMIC DNA]</scope>
    <source>
        <strain evidence="3 4">CL-ES2</strain>
    </source>
</reference>
<dbReference type="NCBIfam" id="NF002676">
    <property type="entry name" value="PRK02399.1-4"/>
    <property type="match status" value="1"/>
</dbReference>
<dbReference type="PANTHER" id="PTHR31862">
    <property type="entry name" value="UPF0261 DOMAIN PROTEIN (AFU_ORTHOLOGUE AFUA_1G10120)"/>
    <property type="match status" value="1"/>
</dbReference>
<sequence>MSEKSILVVGTYDTKDDELAFLADVIRDQGGQVKTMDVSVLGDPSNPTDYSKHDVAQAGASTIQAAIDSGDENHAMQIMAHGASLLAARLFSEGQFDGVIVLGGTMGTDLALDVCAALPLGVPKYIVSTVSFSPLIPAERLAADTQMILWAGGLYGLNSVCKASLSQAAGAVLGAARAVVAPDRSKPLIGMTSLGKSALKYMVQLKPALEDRGFEVAVFHATGMGGRAFESLAAQGAFACVFDFCTQELGNHIHGSNISAGQSRLTGAGLAGTPQLVAPGCYDLVDIVGWQPVPEKWANHPKHAHNRLLTSIVMSGAEREEIAHAHARQLSTATGPTAVLLPRDGLGEWDREGADLHDRDGLEVFLAALRASLPDAVQVYDVDAHINDLRFAEQALDIFDQWCAEGLVQQGQD</sequence>
<dbReference type="OrthoDB" id="9776369at2"/>
<dbReference type="Pfam" id="PF23189">
    <property type="entry name" value="UPF0261_C"/>
    <property type="match status" value="1"/>
</dbReference>
<dbReference type="PIRSF" id="PIRSF033271">
    <property type="entry name" value="UCP033271"/>
    <property type="match status" value="1"/>
</dbReference>
<dbReference type="InterPro" id="IPR051353">
    <property type="entry name" value="Tobamovirus_resist_UPF0261"/>
</dbReference>
<dbReference type="AlphaFoldDB" id="A0A4U7N5Y1"/>
<evidence type="ECO:0000313" key="4">
    <source>
        <dbReference type="Proteomes" id="UP000306575"/>
    </source>
</evidence>
<accession>A0A4U7N5Y1</accession>
<dbReference type="Proteomes" id="UP000306575">
    <property type="component" value="Unassembled WGS sequence"/>
</dbReference>
<dbReference type="Pfam" id="PF06792">
    <property type="entry name" value="UPF0261"/>
    <property type="match status" value="1"/>
</dbReference>
<organism evidence="3 4">
    <name type="scientific">Shimia litoralis</name>
    <dbReference type="NCBI Taxonomy" id="420403"/>
    <lineage>
        <taxon>Bacteria</taxon>
        <taxon>Pseudomonadati</taxon>
        <taxon>Pseudomonadota</taxon>
        <taxon>Alphaproteobacteria</taxon>
        <taxon>Rhodobacterales</taxon>
        <taxon>Roseobacteraceae</taxon>
    </lineage>
</organism>
<protein>
    <submittedName>
        <fullName evidence="3">UPF0261 family protein</fullName>
    </submittedName>
</protein>
<comment type="caution">
    <text evidence="3">The sequence shown here is derived from an EMBL/GenBank/DDBJ whole genome shotgun (WGS) entry which is preliminary data.</text>
</comment>
<dbReference type="EMBL" id="SULI01000007">
    <property type="protein sequence ID" value="TKZ21078.1"/>
    <property type="molecule type" value="Genomic_DNA"/>
</dbReference>
<feature type="domain" description="UPF0261" evidence="2">
    <location>
        <begin position="186"/>
        <end position="402"/>
    </location>
</feature>
<dbReference type="PANTHER" id="PTHR31862:SF1">
    <property type="entry name" value="UPF0261 DOMAIN PROTEIN (AFU_ORTHOLOGUE AFUA_1G10120)"/>
    <property type="match status" value="1"/>
</dbReference>
<dbReference type="InterPro" id="IPR008322">
    <property type="entry name" value="UPF0261"/>
</dbReference>
<evidence type="ECO:0000259" key="2">
    <source>
        <dbReference type="Pfam" id="PF23189"/>
    </source>
</evidence>
<dbReference type="Gene3D" id="3.40.50.12030">
    <property type="entry name" value="Uncharacterised protein family UPF0261, NC domain"/>
    <property type="match status" value="1"/>
</dbReference>
<name>A0A4U7N5Y1_9RHOB</name>
<feature type="domain" description="UPF0261" evidence="1">
    <location>
        <begin position="4"/>
        <end position="178"/>
    </location>
</feature>
<evidence type="ECO:0000259" key="1">
    <source>
        <dbReference type="Pfam" id="PF06792"/>
    </source>
</evidence>
<dbReference type="InterPro" id="IPR044122">
    <property type="entry name" value="UPF0261_N"/>
</dbReference>
<evidence type="ECO:0000313" key="3">
    <source>
        <dbReference type="EMBL" id="TKZ21078.1"/>
    </source>
</evidence>